<protein>
    <submittedName>
        <fullName evidence="1">GlsB/YeaQ/YmgE family stress response membrane protein</fullName>
    </submittedName>
</protein>
<dbReference type="RefSeq" id="WP_226792014.1">
    <property type="nucleotide sequence ID" value="NZ_JAJBPF010000069.1"/>
</dbReference>
<evidence type="ECO:0000313" key="2">
    <source>
        <dbReference type="Proteomes" id="UP001198148"/>
    </source>
</evidence>
<accession>A0AAW4U7C4</accession>
<gene>
    <name evidence="1" type="ORF">LIP63_10275</name>
</gene>
<dbReference type="Proteomes" id="UP001198148">
    <property type="component" value="Unassembled WGS sequence"/>
</dbReference>
<proteinExistence type="predicted"/>
<name>A0AAW4U7C4_BIFBR</name>
<sequence length="44" mass="4454">MFWIWTLIVGAVIGAIAGAITNNGHSMGWISNILAGLAGSALGQ</sequence>
<evidence type="ECO:0000313" key="1">
    <source>
        <dbReference type="EMBL" id="MCB5645728.1"/>
    </source>
</evidence>
<organism evidence="1 2">
    <name type="scientific">Bifidobacterium breve</name>
    <dbReference type="NCBI Taxonomy" id="1685"/>
    <lineage>
        <taxon>Bacteria</taxon>
        <taxon>Bacillati</taxon>
        <taxon>Actinomycetota</taxon>
        <taxon>Actinomycetes</taxon>
        <taxon>Bifidobacteriales</taxon>
        <taxon>Bifidobacteriaceae</taxon>
        <taxon>Bifidobacterium</taxon>
    </lineage>
</organism>
<dbReference type="AlphaFoldDB" id="A0AAW4U7C4"/>
<dbReference type="EMBL" id="JAJBPF010000069">
    <property type="protein sequence ID" value="MCB5645728.1"/>
    <property type="molecule type" value="Genomic_DNA"/>
</dbReference>
<reference evidence="1" key="1">
    <citation type="submission" date="2021-10" db="EMBL/GenBank/DDBJ databases">
        <title>Collection of gut derived symbiotic bacterial strains cultured from healthy donors.</title>
        <authorList>
            <person name="Lin H."/>
            <person name="Littmann E."/>
            <person name="Claire K."/>
            <person name="Pamer E."/>
        </authorList>
    </citation>
    <scope>NUCLEOTIDE SEQUENCE</scope>
    <source>
        <strain evidence="1">MSK.23.105</strain>
    </source>
</reference>
<comment type="caution">
    <text evidence="1">The sequence shown here is derived from an EMBL/GenBank/DDBJ whole genome shotgun (WGS) entry which is preliminary data.</text>
</comment>
<feature type="non-terminal residue" evidence="1">
    <location>
        <position position="44"/>
    </location>
</feature>